<dbReference type="PROSITE" id="PS50102">
    <property type="entry name" value="RRM"/>
    <property type="match status" value="1"/>
</dbReference>
<dbReference type="PANTHER" id="PTHR15241:SF304">
    <property type="entry name" value="RRM DOMAIN-CONTAINING PROTEIN"/>
    <property type="match status" value="1"/>
</dbReference>
<protein>
    <submittedName>
        <fullName evidence="3">Putative RNA-binding protein RbpE</fullName>
    </submittedName>
</protein>
<dbReference type="CDD" id="cd21608">
    <property type="entry name" value="RRM2_NsCP33_like"/>
    <property type="match status" value="1"/>
</dbReference>
<evidence type="ECO:0000259" key="2">
    <source>
        <dbReference type="PROSITE" id="PS50102"/>
    </source>
</evidence>
<evidence type="ECO:0000256" key="1">
    <source>
        <dbReference type="ARBA" id="ARBA00022884"/>
    </source>
</evidence>
<dbReference type="SUPFAM" id="SSF54928">
    <property type="entry name" value="RNA-binding domain, RBD"/>
    <property type="match status" value="1"/>
</dbReference>
<sequence length="88" mass="9560">MATSIYVGNLSWSATQDGVEALFKPYGDVLSVNLISDRETGRARGFGFVEMDESSAINAISALDGKEVDGRALRVNKAEPKKPAARRW</sequence>
<dbReference type="PANTHER" id="PTHR15241">
    <property type="entry name" value="TRANSFORMER-2-RELATED"/>
    <property type="match status" value="1"/>
</dbReference>
<dbReference type="InterPro" id="IPR035979">
    <property type="entry name" value="RBD_domain_sf"/>
</dbReference>
<proteinExistence type="predicted"/>
<dbReference type="Pfam" id="PF00076">
    <property type="entry name" value="RRM_1"/>
    <property type="match status" value="1"/>
</dbReference>
<accession>A0A212J0H9</accession>
<dbReference type="RefSeq" id="WP_022658563.1">
    <property type="nucleotide sequence ID" value="NZ_CABSIF010000004.1"/>
</dbReference>
<dbReference type="EMBL" id="FLUP01000001">
    <property type="protein sequence ID" value="SBV92949.1"/>
    <property type="molecule type" value="Genomic_DNA"/>
</dbReference>
<name>A0A212J0H9_9BACT</name>
<dbReference type="InterPro" id="IPR048289">
    <property type="entry name" value="RRM2_NsCP33-like"/>
</dbReference>
<dbReference type="GO" id="GO:0003723">
    <property type="term" value="F:RNA binding"/>
    <property type="evidence" value="ECO:0007669"/>
    <property type="project" value="UniProtKB-KW"/>
</dbReference>
<dbReference type="InterPro" id="IPR012677">
    <property type="entry name" value="Nucleotide-bd_a/b_plait_sf"/>
</dbReference>
<dbReference type="Gene3D" id="3.30.70.330">
    <property type="match status" value="1"/>
</dbReference>
<dbReference type="AlphaFoldDB" id="A0A212J0H9"/>
<dbReference type="SMART" id="SM00360">
    <property type="entry name" value="RRM"/>
    <property type="match status" value="1"/>
</dbReference>
<reference evidence="3" key="1">
    <citation type="submission" date="2016-04" db="EMBL/GenBank/DDBJ databases">
        <authorList>
            <person name="Evans L.H."/>
            <person name="Alamgir A."/>
            <person name="Owens N."/>
            <person name="Weber N.D."/>
            <person name="Virtaneva K."/>
            <person name="Barbian K."/>
            <person name="Babar A."/>
            <person name="Rosenke K."/>
        </authorList>
    </citation>
    <scope>NUCLEOTIDE SEQUENCE</scope>
    <source>
        <strain evidence="3">92-2</strain>
    </source>
</reference>
<gene>
    <name evidence="3" type="primary">rbpE</name>
    <name evidence="3" type="ORF">KM92DES2_10336</name>
</gene>
<dbReference type="InterPro" id="IPR000504">
    <property type="entry name" value="RRM_dom"/>
</dbReference>
<dbReference type="GeneID" id="72382944"/>
<keyword evidence="1" id="KW-0694">RNA-binding</keyword>
<feature type="domain" description="RRM" evidence="2">
    <location>
        <begin position="3"/>
        <end position="80"/>
    </location>
</feature>
<evidence type="ECO:0000313" key="3">
    <source>
        <dbReference type="EMBL" id="SBV92949.1"/>
    </source>
</evidence>
<organism evidence="3">
    <name type="scientific">uncultured Desulfovibrio sp</name>
    <dbReference type="NCBI Taxonomy" id="167968"/>
    <lineage>
        <taxon>Bacteria</taxon>
        <taxon>Pseudomonadati</taxon>
        <taxon>Thermodesulfobacteriota</taxon>
        <taxon>Desulfovibrionia</taxon>
        <taxon>Desulfovibrionales</taxon>
        <taxon>Desulfovibrionaceae</taxon>
        <taxon>Desulfovibrio</taxon>
        <taxon>environmental samples</taxon>
    </lineage>
</organism>